<comment type="caution">
    <text evidence="1">The sequence shown here is derived from an EMBL/GenBank/DDBJ whole genome shotgun (WGS) entry which is preliminary data.</text>
</comment>
<sequence length="64" mass="6709">MAVSLSVFLLLLILTVVFLRSGSLRWSHATVCVLLGFLLAGTSVGPSVYDGISATAQLVSGFRP</sequence>
<evidence type="ECO:0000313" key="2">
    <source>
        <dbReference type="Proteomes" id="UP000695264"/>
    </source>
</evidence>
<dbReference type="RefSeq" id="WP_168103248.1">
    <property type="nucleotide sequence ID" value="NZ_JAATEN010000016.1"/>
</dbReference>
<protein>
    <recommendedName>
        <fullName evidence="3">DUF2304 domain-containing protein</fullName>
    </recommendedName>
</protein>
<accession>A0ABX1C3X2</accession>
<proteinExistence type="predicted"/>
<keyword evidence="2" id="KW-1185">Reference proteome</keyword>
<gene>
    <name evidence="1" type="ORF">HCK00_19245</name>
</gene>
<reference evidence="1 2" key="1">
    <citation type="submission" date="2020-03" db="EMBL/GenBank/DDBJ databases">
        <title>WGS of actinomycetes isolated from Thailand.</title>
        <authorList>
            <person name="Thawai C."/>
        </authorList>
    </citation>
    <scope>NUCLEOTIDE SEQUENCE [LARGE SCALE GENOMIC DNA]</scope>
    <source>
        <strain evidence="1 2">PLAI 1-29</strain>
    </source>
</reference>
<dbReference type="EMBL" id="JAATEN010000016">
    <property type="protein sequence ID" value="NJQ02617.1"/>
    <property type="molecule type" value="Genomic_DNA"/>
</dbReference>
<evidence type="ECO:0008006" key="3">
    <source>
        <dbReference type="Google" id="ProtNLM"/>
    </source>
</evidence>
<dbReference type="Proteomes" id="UP000695264">
    <property type="component" value="Unassembled WGS sequence"/>
</dbReference>
<organism evidence="1 2">
    <name type="scientific">Streptomyces zingiberis</name>
    <dbReference type="NCBI Taxonomy" id="2053010"/>
    <lineage>
        <taxon>Bacteria</taxon>
        <taxon>Bacillati</taxon>
        <taxon>Actinomycetota</taxon>
        <taxon>Actinomycetes</taxon>
        <taxon>Kitasatosporales</taxon>
        <taxon>Streptomycetaceae</taxon>
        <taxon>Streptomyces</taxon>
    </lineage>
</organism>
<name>A0ABX1C3X2_9ACTN</name>
<evidence type="ECO:0000313" key="1">
    <source>
        <dbReference type="EMBL" id="NJQ02617.1"/>
    </source>
</evidence>